<keyword evidence="4" id="KW-0274">FAD</keyword>
<dbReference type="RefSeq" id="XP_020430462.1">
    <property type="nucleotide sequence ID" value="XM_020579787.1"/>
</dbReference>
<evidence type="ECO:0000256" key="4">
    <source>
        <dbReference type="ARBA" id="ARBA00022827"/>
    </source>
</evidence>
<proteinExistence type="inferred from homology"/>
<feature type="domain" description="FAD/NAD(P)-binding" evidence="12">
    <location>
        <begin position="114"/>
        <end position="448"/>
    </location>
</feature>
<evidence type="ECO:0000256" key="11">
    <source>
        <dbReference type="SAM" id="Phobius"/>
    </source>
</evidence>
<dbReference type="InterPro" id="IPR023753">
    <property type="entry name" value="FAD/NAD-binding_dom"/>
</dbReference>
<evidence type="ECO:0000256" key="8">
    <source>
        <dbReference type="ARBA" id="ARBA00047599"/>
    </source>
</evidence>
<keyword evidence="6" id="KW-0560">Oxidoreductase</keyword>
<dbReference type="Gene3D" id="3.50.50.100">
    <property type="match status" value="1"/>
</dbReference>
<dbReference type="GO" id="GO:0005739">
    <property type="term" value="C:mitochondrion"/>
    <property type="evidence" value="ECO:0007669"/>
    <property type="project" value="UniProtKB-ARBA"/>
</dbReference>
<feature type="compositionally biased region" description="Low complexity" evidence="10">
    <location>
        <begin position="36"/>
        <end position="59"/>
    </location>
</feature>
<evidence type="ECO:0000256" key="9">
    <source>
        <dbReference type="ARBA" id="ARBA00049010"/>
    </source>
</evidence>
<keyword evidence="11" id="KW-1133">Transmembrane helix</keyword>
<keyword evidence="11" id="KW-0812">Transmembrane</keyword>
<name>D3BKA7_HETP5</name>
<organism evidence="14 15">
    <name type="scientific">Heterostelium pallidum (strain ATCC 26659 / Pp 5 / PN500)</name>
    <name type="common">Cellular slime mold</name>
    <name type="synonym">Polysphondylium pallidum</name>
    <dbReference type="NCBI Taxonomy" id="670386"/>
    <lineage>
        <taxon>Eukaryota</taxon>
        <taxon>Amoebozoa</taxon>
        <taxon>Evosea</taxon>
        <taxon>Eumycetozoa</taxon>
        <taxon>Dictyostelia</taxon>
        <taxon>Acytosteliales</taxon>
        <taxon>Acytosteliaceae</taxon>
        <taxon>Heterostelium</taxon>
    </lineage>
</organism>
<evidence type="ECO:0000256" key="6">
    <source>
        <dbReference type="ARBA" id="ARBA00023002"/>
    </source>
</evidence>
<feature type="domain" description="External alternative NADH-ubiquinone oxidoreductase-like C-terminal" evidence="13">
    <location>
        <begin position="489"/>
        <end position="554"/>
    </location>
</feature>
<dbReference type="EMBL" id="ADBJ01000038">
    <property type="protein sequence ID" value="EFA78337.1"/>
    <property type="molecule type" value="Genomic_DNA"/>
</dbReference>
<dbReference type="STRING" id="670386.D3BKA7"/>
<dbReference type="InParanoid" id="D3BKA7"/>
<comment type="catalytic activity">
    <reaction evidence="8">
        <text>a quinone + NADH + H(+) = a quinol + NAD(+)</text>
        <dbReference type="Rhea" id="RHEA:46160"/>
        <dbReference type="ChEBI" id="CHEBI:15378"/>
        <dbReference type="ChEBI" id="CHEBI:24646"/>
        <dbReference type="ChEBI" id="CHEBI:57540"/>
        <dbReference type="ChEBI" id="CHEBI:57945"/>
        <dbReference type="ChEBI" id="CHEBI:132124"/>
        <dbReference type="EC" id="1.6.5.9"/>
    </reaction>
</comment>
<evidence type="ECO:0000256" key="7">
    <source>
        <dbReference type="ARBA" id="ARBA00023027"/>
    </source>
</evidence>
<comment type="caution">
    <text evidence="14">The sequence shown here is derived from an EMBL/GenBank/DDBJ whole genome shotgun (WGS) entry which is preliminary data.</text>
</comment>
<dbReference type="OMA" id="EPAEIKY"/>
<evidence type="ECO:0000259" key="13">
    <source>
        <dbReference type="Pfam" id="PF22366"/>
    </source>
</evidence>
<keyword evidence="7" id="KW-0520">NAD</keyword>
<dbReference type="AlphaFoldDB" id="D3BKA7"/>
<evidence type="ECO:0000256" key="3">
    <source>
        <dbReference type="ARBA" id="ARBA00022630"/>
    </source>
</evidence>
<keyword evidence="15" id="KW-1185">Reference proteome</keyword>
<evidence type="ECO:0000259" key="12">
    <source>
        <dbReference type="Pfam" id="PF07992"/>
    </source>
</evidence>
<feature type="region of interest" description="Disordered" evidence="10">
    <location>
        <begin position="36"/>
        <end position="61"/>
    </location>
</feature>
<dbReference type="PANTHER" id="PTHR43706:SF47">
    <property type="entry name" value="EXTERNAL NADH-UBIQUINONE OXIDOREDUCTASE 1, MITOCHONDRIAL-RELATED"/>
    <property type="match status" value="1"/>
</dbReference>
<protein>
    <recommendedName>
        <fullName evidence="2">NADH:ubiquinone reductase (non-electrogenic)</fullName>
        <ecNumber evidence="2">1.6.5.9</ecNumber>
    </recommendedName>
</protein>
<evidence type="ECO:0000256" key="1">
    <source>
        <dbReference type="ARBA" id="ARBA00005272"/>
    </source>
</evidence>
<dbReference type="InterPro" id="IPR036188">
    <property type="entry name" value="FAD/NAD-bd_sf"/>
</dbReference>
<dbReference type="Pfam" id="PF22366">
    <property type="entry name" value="NDH2_C"/>
    <property type="match status" value="1"/>
</dbReference>
<gene>
    <name evidence="14" type="ORF">PPL_08988</name>
</gene>
<accession>D3BKA7</accession>
<evidence type="ECO:0000256" key="5">
    <source>
        <dbReference type="ARBA" id="ARBA00022946"/>
    </source>
</evidence>
<comment type="similarity">
    <text evidence="1">Belongs to the NADH dehydrogenase family.</text>
</comment>
<dbReference type="GeneID" id="31364464"/>
<sequence length="558" mass="62577">MFRVLNRSTLVGSRNLLLNQRSTTSSFISRNYCSTTTTTTENNNNNSNNNNENGNNNKNSQKKKKRGLLFWGGAAATAVASLTLLDLLVNDDLDIITDKFRHRLTKEEMKDRPNLVILGTGWASLCLLRKLYTDRYNVTIVSPRNYFLFTPLLPGTTTGTTESRSIMEPIRKYCRRSDADDVTFIEAECLQVDPVKKTVKCYDNSAVKGEVSEFELPYDQLVMGVGAESATFGIPGVKENACFLKEISDTRSIRDRMIDCFETAGYPGQPDAEIDRLLHFVIVGGGPTGVEFCAELNDFITNDVKKAFPKHLTDRCRVTLVEALPHILTVFDKNIIDHVEKKLQSSPTTKIWTQTAVTGVKEREMIVRDAEKKERSVPYGMLVWATGNAPRPVTQKLIQSIGPEVQNVRRGLVVDEYFRVKGADGIWAIGDCSVTPLAPTAQVASQQGRYLGRLFNDISEDLHQKKQGQMNDQEFTADLKKKPLFKYRHMGTLAYVGDKSAVFQIKDADNKTTTSEGLATFLLWRSAYLSKCLSIRNRVLVAFDWTKASIFGRDVSRG</sequence>
<dbReference type="SUPFAM" id="SSF51905">
    <property type="entry name" value="FAD/NAD(P)-binding domain"/>
    <property type="match status" value="2"/>
</dbReference>
<dbReference type="PRINTS" id="PR00368">
    <property type="entry name" value="FADPNR"/>
</dbReference>
<evidence type="ECO:0000256" key="2">
    <source>
        <dbReference type="ARBA" id="ARBA00012637"/>
    </source>
</evidence>
<keyword evidence="11" id="KW-0472">Membrane</keyword>
<evidence type="ECO:0000313" key="15">
    <source>
        <dbReference type="Proteomes" id="UP000001396"/>
    </source>
</evidence>
<dbReference type="Pfam" id="PF07992">
    <property type="entry name" value="Pyr_redox_2"/>
    <property type="match status" value="1"/>
</dbReference>
<feature type="transmembrane region" description="Helical" evidence="11">
    <location>
        <begin position="68"/>
        <end position="89"/>
    </location>
</feature>
<reference evidence="14 15" key="1">
    <citation type="journal article" date="2011" name="Genome Res.">
        <title>Phylogeny-wide analysis of social amoeba genomes highlights ancient origins for complex intercellular communication.</title>
        <authorList>
            <person name="Heidel A.J."/>
            <person name="Lawal H.M."/>
            <person name="Felder M."/>
            <person name="Schilde C."/>
            <person name="Helps N.R."/>
            <person name="Tunggal B."/>
            <person name="Rivero F."/>
            <person name="John U."/>
            <person name="Schleicher M."/>
            <person name="Eichinger L."/>
            <person name="Platzer M."/>
            <person name="Noegel A.A."/>
            <person name="Schaap P."/>
            <person name="Gloeckner G."/>
        </authorList>
    </citation>
    <scope>NUCLEOTIDE SEQUENCE [LARGE SCALE GENOMIC DNA]</scope>
    <source>
        <strain evidence="15">ATCC 26659 / Pp 5 / PN500</strain>
    </source>
</reference>
<dbReference type="Proteomes" id="UP000001396">
    <property type="component" value="Unassembled WGS sequence"/>
</dbReference>
<keyword evidence="3" id="KW-0285">Flavoprotein</keyword>
<dbReference type="InterPro" id="IPR045024">
    <property type="entry name" value="NDH-2"/>
</dbReference>
<dbReference type="GO" id="GO:0050136">
    <property type="term" value="F:NADH dehydrogenase (quinone) (non-electrogenic) activity"/>
    <property type="evidence" value="ECO:0007669"/>
    <property type="project" value="UniProtKB-EC"/>
</dbReference>
<keyword evidence="5" id="KW-0809">Transit peptide</keyword>
<dbReference type="EC" id="1.6.5.9" evidence="2"/>
<comment type="catalytic activity">
    <reaction evidence="9">
        <text>a ubiquinone + NADH + H(+) = a ubiquinol + NAD(+)</text>
        <dbReference type="Rhea" id="RHEA:23152"/>
        <dbReference type="Rhea" id="RHEA-COMP:9565"/>
        <dbReference type="Rhea" id="RHEA-COMP:9566"/>
        <dbReference type="ChEBI" id="CHEBI:15378"/>
        <dbReference type="ChEBI" id="CHEBI:16389"/>
        <dbReference type="ChEBI" id="CHEBI:17976"/>
        <dbReference type="ChEBI" id="CHEBI:57540"/>
        <dbReference type="ChEBI" id="CHEBI:57945"/>
    </reaction>
</comment>
<dbReference type="PANTHER" id="PTHR43706">
    <property type="entry name" value="NADH DEHYDROGENASE"/>
    <property type="match status" value="1"/>
</dbReference>
<dbReference type="InterPro" id="IPR054585">
    <property type="entry name" value="NDH2-like_C"/>
</dbReference>
<evidence type="ECO:0000256" key="10">
    <source>
        <dbReference type="SAM" id="MobiDB-lite"/>
    </source>
</evidence>
<evidence type="ECO:0000313" key="14">
    <source>
        <dbReference type="EMBL" id="EFA78337.1"/>
    </source>
</evidence>